<sequence length="66" mass="7792">MISSFFIAVASFFIICLPVISFRYNSDDGTDGYKKERFPQWKTPSFFDVSYYTRVEIFVNTILMKI</sequence>
<gene>
    <name evidence="1" type="ORF">CLOHYLEM_06332</name>
</gene>
<dbReference type="HOGENOM" id="CLU_2823497_0_0_9"/>
<evidence type="ECO:0000313" key="1">
    <source>
        <dbReference type="EMBL" id="EEG73650.1"/>
    </source>
</evidence>
<dbReference type="STRING" id="553973.CLOHYLEM_06332"/>
<protein>
    <submittedName>
        <fullName evidence="1">Uncharacterized protein</fullName>
    </submittedName>
</protein>
<dbReference type="AlphaFoldDB" id="C0C2M7"/>
<accession>C0C2M7</accession>
<organism evidence="1 2">
    <name type="scientific">[Clostridium] hylemonae DSM 15053</name>
    <dbReference type="NCBI Taxonomy" id="553973"/>
    <lineage>
        <taxon>Bacteria</taxon>
        <taxon>Bacillati</taxon>
        <taxon>Bacillota</taxon>
        <taxon>Clostridia</taxon>
        <taxon>Lachnospirales</taxon>
        <taxon>Lachnospiraceae</taxon>
    </lineage>
</organism>
<keyword evidence="2" id="KW-1185">Reference proteome</keyword>
<name>C0C2M7_9FIRM</name>
<proteinExistence type="predicted"/>
<reference evidence="1" key="1">
    <citation type="submission" date="2009-02" db="EMBL/GenBank/DDBJ databases">
        <authorList>
            <person name="Fulton L."/>
            <person name="Clifton S."/>
            <person name="Fulton B."/>
            <person name="Xu J."/>
            <person name="Minx P."/>
            <person name="Pepin K.H."/>
            <person name="Johnson M."/>
            <person name="Bhonagiri V."/>
            <person name="Nash W.E."/>
            <person name="Mardis E.R."/>
            <person name="Wilson R.K."/>
        </authorList>
    </citation>
    <scope>NUCLEOTIDE SEQUENCE [LARGE SCALE GENOMIC DNA]</scope>
    <source>
        <strain evidence="1">DSM 15053</strain>
    </source>
</reference>
<dbReference type="EMBL" id="ABYI02000023">
    <property type="protein sequence ID" value="EEG73650.1"/>
    <property type="molecule type" value="Genomic_DNA"/>
</dbReference>
<evidence type="ECO:0000313" key="2">
    <source>
        <dbReference type="Proteomes" id="UP000004893"/>
    </source>
</evidence>
<dbReference type="Proteomes" id="UP000004893">
    <property type="component" value="Unassembled WGS sequence"/>
</dbReference>
<comment type="caution">
    <text evidence="1">The sequence shown here is derived from an EMBL/GenBank/DDBJ whole genome shotgun (WGS) entry which is preliminary data.</text>
</comment>
<reference evidence="1" key="2">
    <citation type="submission" date="2013-06" db="EMBL/GenBank/DDBJ databases">
        <title>Draft genome sequence of Clostridium hylemonae (DSM 15053).</title>
        <authorList>
            <person name="Sudarsanam P."/>
            <person name="Ley R."/>
            <person name="Guruge J."/>
            <person name="Turnbaugh P.J."/>
            <person name="Mahowald M."/>
            <person name="Liep D."/>
            <person name="Gordon J."/>
        </authorList>
    </citation>
    <scope>NUCLEOTIDE SEQUENCE</scope>
    <source>
        <strain evidence="1">DSM 15053</strain>
    </source>
</reference>